<dbReference type="InterPro" id="IPR003661">
    <property type="entry name" value="HisK_dim/P_dom"/>
</dbReference>
<dbReference type="Pfam" id="PF00072">
    <property type="entry name" value="Response_reg"/>
    <property type="match status" value="1"/>
</dbReference>
<dbReference type="SUPFAM" id="SSF55785">
    <property type="entry name" value="PYP-like sensor domain (PAS domain)"/>
    <property type="match status" value="1"/>
</dbReference>
<keyword evidence="9 13" id="KW-0067">ATP-binding</keyword>
<dbReference type="Pfam" id="PF00512">
    <property type="entry name" value="HisKA"/>
    <property type="match status" value="1"/>
</dbReference>
<dbReference type="SUPFAM" id="SSF47384">
    <property type="entry name" value="Homodimeric domain of signal transducing histidine kinase"/>
    <property type="match status" value="1"/>
</dbReference>
<dbReference type="PROSITE" id="PS50109">
    <property type="entry name" value="HIS_KIN"/>
    <property type="match status" value="1"/>
</dbReference>
<dbReference type="PRINTS" id="PR00344">
    <property type="entry name" value="BCTRLSENSOR"/>
</dbReference>
<sequence>MSLFNLKTWVHYYVSLLKRLGPIKFSLLLAFAIIFADACLQVIIAQLFSEKLDTADIYRSVILGLIITPWAVYFLSVVVGDLDNARHRLALTVKKLENILKDDKAKTKLLEKEIVEHQKTQQRLREGTGLLRSFFDTSPDLIFHRDLDECFVSCNKAMEILSGKTEKELVGLKPKDIYSLEYSADVSLRHQKVIKTHSEQIHETWLSYPNGRLGYFEIRALPLFNSQNECVGLIGFGRDITERKKHQEFLEKASRDKTTFISTISHELRTPLNGIVGLSRMLLDESFNKEQIQYLKTIHMSAITLGNIFNDIVDLDKLDRRRLNLVNDCIIVDDFMNDLQSLAYIQTEQKKLKLVFEQKGDLPKCLYSDGTRLRQVLWNLITNAVKFTDQGQVNIRCSHRREGNKKWLCFEVEDTGVGIPEDKLDKIFAMYYQVKGERHATGTGIGLSVSSQIVKAMNGRLTVTSQLGKGSIFTLDLPSTCSPEKKHKADFNVPPLSILLVEDIELNILVARALLERQGHQIDIAMNGQQAIDKVAASDYQLILMDIQLPDMDGFEVTRRLREKHHKLPPIVALTANVFSNTKEFVNKGLDDAIGKPFSLSVFNTMVERQFSDRIMISTIEEDEQEVEPIDEELVLFNEPMLKELMEFLPLSVMLDNVSLFEQLMPEYLAVLDSHMVAKNELGIVDKSHKIKGAAASVGLLRIQNLAQKMQSPDLPAWWDNIDDWHELIKNLYLEDVKELKKWIVANA</sequence>
<comment type="caution">
    <text evidence="22">The sequence shown here is derived from an EMBL/GenBank/DDBJ whole genome shotgun (WGS) entry which is preliminary data.</text>
</comment>
<dbReference type="InterPro" id="IPR001789">
    <property type="entry name" value="Sig_transdc_resp-reg_receiver"/>
</dbReference>
<proteinExistence type="predicted"/>
<dbReference type="SUPFAM" id="SSF52172">
    <property type="entry name" value="CheY-like"/>
    <property type="match status" value="1"/>
</dbReference>
<evidence type="ECO:0000256" key="16">
    <source>
        <dbReference type="SAM" id="Phobius"/>
    </source>
</evidence>
<dbReference type="SMART" id="SM00387">
    <property type="entry name" value="HATPase_c"/>
    <property type="match status" value="1"/>
</dbReference>
<dbReference type="InterPro" id="IPR000014">
    <property type="entry name" value="PAS"/>
</dbReference>
<dbReference type="Pfam" id="PF08448">
    <property type="entry name" value="PAS_4"/>
    <property type="match status" value="1"/>
</dbReference>
<dbReference type="PIRSF" id="PIRSF003182">
    <property type="entry name" value="ArcB"/>
    <property type="match status" value="1"/>
</dbReference>
<evidence type="ECO:0000259" key="17">
    <source>
        <dbReference type="PROSITE" id="PS50109"/>
    </source>
</evidence>
<dbReference type="Gene3D" id="1.20.120.160">
    <property type="entry name" value="HPT domain"/>
    <property type="match status" value="1"/>
</dbReference>
<keyword evidence="23" id="KW-1185">Reference proteome</keyword>
<dbReference type="PROSITE" id="PS50110">
    <property type="entry name" value="RESPONSE_REGULATORY"/>
    <property type="match status" value="1"/>
</dbReference>
<dbReference type="InterPro" id="IPR000700">
    <property type="entry name" value="PAS-assoc_C"/>
</dbReference>
<dbReference type="Pfam" id="PF02518">
    <property type="entry name" value="HATPase_c"/>
    <property type="match status" value="1"/>
</dbReference>
<evidence type="ECO:0000259" key="18">
    <source>
        <dbReference type="PROSITE" id="PS50110"/>
    </source>
</evidence>
<dbReference type="SUPFAM" id="SSF55874">
    <property type="entry name" value="ATPase domain of HSP90 chaperone/DNA topoisomerase II/histidine kinase"/>
    <property type="match status" value="1"/>
</dbReference>
<dbReference type="NCBIfam" id="NF008302">
    <property type="entry name" value="PRK11091.1"/>
    <property type="match status" value="1"/>
</dbReference>
<dbReference type="RefSeq" id="WP_341628484.1">
    <property type="nucleotide sequence ID" value="NZ_JBAKBA010000030.1"/>
</dbReference>
<dbReference type="PROSITE" id="PS50113">
    <property type="entry name" value="PAC"/>
    <property type="match status" value="1"/>
</dbReference>
<keyword evidence="4 13" id="KW-0997">Cell inner membrane</keyword>
<keyword evidence="6 13" id="KW-0808">Transferase</keyword>
<reference evidence="22 23" key="1">
    <citation type="submission" date="2024-02" db="EMBL/GenBank/DDBJ databases">
        <title>Bacteria isolated from the canopy kelp, Nereocystis luetkeana.</title>
        <authorList>
            <person name="Pfister C.A."/>
            <person name="Younker I.T."/>
            <person name="Light S.H."/>
        </authorList>
    </citation>
    <scope>NUCLEOTIDE SEQUENCE [LARGE SCALE GENOMIC DNA]</scope>
    <source>
        <strain evidence="22 23">TI.2.07</strain>
    </source>
</reference>
<evidence type="ECO:0000259" key="21">
    <source>
        <dbReference type="PROSITE" id="PS50894"/>
    </source>
</evidence>
<protein>
    <recommendedName>
        <fullName evidence="13">Aerobic respiration control sensor protein</fullName>
        <ecNumber evidence="13">2.7.13.3</ecNumber>
    </recommendedName>
</protein>
<dbReference type="InterPro" id="IPR003594">
    <property type="entry name" value="HATPase_dom"/>
</dbReference>
<dbReference type="Gene3D" id="1.10.287.970">
    <property type="entry name" value="His Kinase A (phosphoacceptor) domain"/>
    <property type="match status" value="1"/>
</dbReference>
<evidence type="ECO:0000313" key="22">
    <source>
        <dbReference type="EMBL" id="MEL0659985.1"/>
    </source>
</evidence>
<evidence type="ECO:0000256" key="6">
    <source>
        <dbReference type="ARBA" id="ARBA00022679"/>
    </source>
</evidence>
<dbReference type="InterPro" id="IPR014409">
    <property type="entry name" value="Sig_transdc_His_kin_hyb_ArcB"/>
</dbReference>
<feature type="domain" description="Response regulatory" evidence="18">
    <location>
        <begin position="497"/>
        <end position="611"/>
    </location>
</feature>
<feature type="domain" description="PAS" evidence="19">
    <location>
        <begin position="127"/>
        <end position="171"/>
    </location>
</feature>
<dbReference type="InterPro" id="IPR011006">
    <property type="entry name" value="CheY-like_superfamily"/>
</dbReference>
<dbReference type="Gene3D" id="3.30.565.10">
    <property type="entry name" value="Histidine kinase-like ATPase, C-terminal domain"/>
    <property type="match status" value="1"/>
</dbReference>
<evidence type="ECO:0000256" key="1">
    <source>
        <dbReference type="ARBA" id="ARBA00000085"/>
    </source>
</evidence>
<dbReference type="CDD" id="cd00088">
    <property type="entry name" value="HPT"/>
    <property type="match status" value="1"/>
</dbReference>
<accession>A0ABU9HDK6</accession>
<dbReference type="InterPro" id="IPR004358">
    <property type="entry name" value="Sig_transdc_His_kin-like_C"/>
</dbReference>
<keyword evidence="8 13" id="KW-0418">Kinase</keyword>
<dbReference type="InterPro" id="IPR027460">
    <property type="entry name" value="ArcB_TM_sf"/>
</dbReference>
<evidence type="ECO:0000256" key="9">
    <source>
        <dbReference type="ARBA" id="ARBA00022840"/>
    </source>
</evidence>
<dbReference type="InterPro" id="IPR036890">
    <property type="entry name" value="HATPase_C_sf"/>
</dbReference>
<dbReference type="PANTHER" id="PTHR43047:SF66">
    <property type="entry name" value="HISKA"/>
    <property type="match status" value="1"/>
</dbReference>
<evidence type="ECO:0000256" key="4">
    <source>
        <dbReference type="ARBA" id="ARBA00022519"/>
    </source>
</evidence>
<keyword evidence="10 16" id="KW-1133">Transmembrane helix</keyword>
<dbReference type="SMART" id="SM00448">
    <property type="entry name" value="REC"/>
    <property type="match status" value="1"/>
</dbReference>
<gene>
    <name evidence="22" type="primary">arcB</name>
    <name evidence="22" type="ORF">V6255_12645</name>
</gene>
<feature type="modified residue" description="4-aspartylphosphate" evidence="15">
    <location>
        <position position="546"/>
    </location>
</feature>
<dbReference type="CDD" id="cd17546">
    <property type="entry name" value="REC_hyHK_CKI1_RcsC-like"/>
    <property type="match status" value="1"/>
</dbReference>
<dbReference type="PROSITE" id="PS50894">
    <property type="entry name" value="HPT"/>
    <property type="match status" value="1"/>
</dbReference>
<feature type="domain" description="Histidine kinase" evidence="17">
    <location>
        <begin position="263"/>
        <end position="481"/>
    </location>
</feature>
<dbReference type="PANTHER" id="PTHR43047">
    <property type="entry name" value="TWO-COMPONENT HISTIDINE PROTEIN KINASE"/>
    <property type="match status" value="1"/>
</dbReference>
<keyword evidence="5 15" id="KW-0597">Phosphoprotein</keyword>
<evidence type="ECO:0000256" key="14">
    <source>
        <dbReference type="PROSITE-ProRule" id="PRU00110"/>
    </source>
</evidence>
<dbReference type="InterPro" id="IPR035965">
    <property type="entry name" value="PAS-like_dom_sf"/>
</dbReference>
<dbReference type="InterPro" id="IPR008207">
    <property type="entry name" value="Sig_transdc_His_kin_Hpt_dom"/>
</dbReference>
<dbReference type="Gene3D" id="3.40.50.2300">
    <property type="match status" value="1"/>
</dbReference>
<keyword evidence="11 13" id="KW-0902">Two-component regulatory system</keyword>
<keyword evidence="13" id="KW-0805">Transcription regulation</keyword>
<dbReference type="SMART" id="SM00388">
    <property type="entry name" value="HisKA"/>
    <property type="match status" value="1"/>
</dbReference>
<dbReference type="SMART" id="SM00073">
    <property type="entry name" value="HPT"/>
    <property type="match status" value="1"/>
</dbReference>
<keyword evidence="13" id="KW-0804">Transcription</keyword>
<dbReference type="EC" id="2.7.13.3" evidence="13"/>
<dbReference type="CDD" id="cd00130">
    <property type="entry name" value="PAS"/>
    <property type="match status" value="1"/>
</dbReference>
<dbReference type="Gene3D" id="1.10.287.130">
    <property type="match status" value="1"/>
</dbReference>
<dbReference type="InterPro" id="IPR005467">
    <property type="entry name" value="His_kinase_dom"/>
</dbReference>
<comment type="subcellular location">
    <subcellularLocation>
        <location evidence="2 13">Cell inner membrane</location>
        <topology evidence="2 13">Multi-pass membrane protein</topology>
    </subcellularLocation>
</comment>
<evidence type="ECO:0000256" key="13">
    <source>
        <dbReference type="PIRNR" id="PIRNR003182"/>
    </source>
</evidence>
<dbReference type="InterPro" id="IPR036641">
    <property type="entry name" value="HPT_dom_sf"/>
</dbReference>
<dbReference type="InterPro" id="IPR013656">
    <property type="entry name" value="PAS_4"/>
</dbReference>
<evidence type="ECO:0000256" key="5">
    <source>
        <dbReference type="ARBA" id="ARBA00022553"/>
    </source>
</evidence>
<dbReference type="GO" id="GO:0004673">
    <property type="term" value="F:protein histidine kinase activity"/>
    <property type="evidence" value="ECO:0007669"/>
    <property type="project" value="UniProtKB-EC"/>
</dbReference>
<comment type="catalytic activity">
    <reaction evidence="1 13">
        <text>ATP + protein L-histidine = ADP + protein N-phospho-L-histidine.</text>
        <dbReference type="EC" id="2.7.13.3"/>
    </reaction>
</comment>
<evidence type="ECO:0000256" key="11">
    <source>
        <dbReference type="ARBA" id="ARBA00023012"/>
    </source>
</evidence>
<organism evidence="22 23">
    <name type="scientific">Psychromonas arctica</name>
    <dbReference type="NCBI Taxonomy" id="168275"/>
    <lineage>
        <taxon>Bacteria</taxon>
        <taxon>Pseudomonadati</taxon>
        <taxon>Pseudomonadota</taxon>
        <taxon>Gammaproteobacteria</taxon>
        <taxon>Alteromonadales</taxon>
        <taxon>Psychromonadaceae</taxon>
        <taxon>Psychromonas</taxon>
    </lineage>
</organism>
<evidence type="ECO:0000256" key="12">
    <source>
        <dbReference type="ARBA" id="ARBA00023136"/>
    </source>
</evidence>
<dbReference type="Pfam" id="PF01627">
    <property type="entry name" value="Hpt"/>
    <property type="match status" value="1"/>
</dbReference>
<dbReference type="CDD" id="cd16922">
    <property type="entry name" value="HATPase_EvgS-ArcB-TorS-like"/>
    <property type="match status" value="1"/>
</dbReference>
<dbReference type="SUPFAM" id="SSF47226">
    <property type="entry name" value="Histidine-containing phosphotransfer domain, HPT domain"/>
    <property type="match status" value="1"/>
</dbReference>
<feature type="transmembrane region" description="Helical" evidence="16">
    <location>
        <begin position="60"/>
        <end position="79"/>
    </location>
</feature>
<evidence type="ECO:0000259" key="20">
    <source>
        <dbReference type="PROSITE" id="PS50113"/>
    </source>
</evidence>
<feature type="transmembrane region" description="Helical" evidence="16">
    <location>
        <begin position="25"/>
        <end position="48"/>
    </location>
</feature>
<keyword evidence="12 13" id="KW-0472">Membrane</keyword>
<evidence type="ECO:0000313" key="23">
    <source>
        <dbReference type="Proteomes" id="UP001366060"/>
    </source>
</evidence>
<keyword evidence="7 16" id="KW-0812">Transmembrane</keyword>
<keyword evidence="3 13" id="KW-1003">Cell membrane</keyword>
<dbReference type="Gene3D" id="3.30.450.20">
    <property type="entry name" value="PAS domain"/>
    <property type="match status" value="1"/>
</dbReference>
<dbReference type="EMBL" id="JBAKBA010000030">
    <property type="protein sequence ID" value="MEL0659985.1"/>
    <property type="molecule type" value="Genomic_DNA"/>
</dbReference>
<evidence type="ECO:0000256" key="15">
    <source>
        <dbReference type="PROSITE-ProRule" id="PRU00169"/>
    </source>
</evidence>
<feature type="domain" description="PAC" evidence="20">
    <location>
        <begin position="200"/>
        <end position="252"/>
    </location>
</feature>
<name>A0ABU9HDK6_9GAMM</name>
<dbReference type="PROSITE" id="PS50112">
    <property type="entry name" value="PAS"/>
    <property type="match status" value="1"/>
</dbReference>
<dbReference type="Pfam" id="PF18415">
    <property type="entry name" value="HKR_ArcB_TM"/>
    <property type="match status" value="1"/>
</dbReference>
<feature type="domain" description="HPt" evidence="21">
    <location>
        <begin position="650"/>
        <end position="743"/>
    </location>
</feature>
<dbReference type="InterPro" id="IPR036097">
    <property type="entry name" value="HisK_dim/P_sf"/>
</dbReference>
<dbReference type="Proteomes" id="UP001366060">
    <property type="component" value="Unassembled WGS sequence"/>
</dbReference>
<keyword evidence="13" id="KW-0547">Nucleotide-binding</keyword>
<evidence type="ECO:0000256" key="3">
    <source>
        <dbReference type="ARBA" id="ARBA00022475"/>
    </source>
</evidence>
<dbReference type="InterPro" id="IPR040642">
    <property type="entry name" value="HKR_ArcB_TM"/>
</dbReference>
<evidence type="ECO:0000256" key="2">
    <source>
        <dbReference type="ARBA" id="ARBA00004429"/>
    </source>
</evidence>
<evidence type="ECO:0000256" key="8">
    <source>
        <dbReference type="ARBA" id="ARBA00022777"/>
    </source>
</evidence>
<feature type="modified residue" description="Phosphohistidine" evidence="14">
    <location>
        <position position="689"/>
    </location>
</feature>
<evidence type="ECO:0000256" key="10">
    <source>
        <dbReference type="ARBA" id="ARBA00022989"/>
    </source>
</evidence>
<dbReference type="NCBIfam" id="TIGR00229">
    <property type="entry name" value="sensory_box"/>
    <property type="match status" value="1"/>
</dbReference>
<dbReference type="SMART" id="SM00091">
    <property type="entry name" value="PAS"/>
    <property type="match status" value="1"/>
</dbReference>
<evidence type="ECO:0000256" key="7">
    <source>
        <dbReference type="ARBA" id="ARBA00022692"/>
    </source>
</evidence>
<evidence type="ECO:0000259" key="19">
    <source>
        <dbReference type="PROSITE" id="PS50112"/>
    </source>
</evidence>
<dbReference type="CDD" id="cd00082">
    <property type="entry name" value="HisKA"/>
    <property type="match status" value="1"/>
</dbReference>